<accession>A0A5K7Z8E7</accession>
<dbReference type="Proteomes" id="UP000427769">
    <property type="component" value="Chromosome"/>
</dbReference>
<proteinExistence type="predicted"/>
<dbReference type="Gene3D" id="2.30.30.830">
    <property type="match status" value="1"/>
</dbReference>
<feature type="compositionally biased region" description="Basic and acidic residues" evidence="1">
    <location>
        <begin position="44"/>
        <end position="67"/>
    </location>
</feature>
<keyword evidence="3" id="KW-1185">Reference proteome</keyword>
<dbReference type="AlphaFoldDB" id="A0A5K7Z8E7"/>
<organism evidence="2 3">
    <name type="scientific">Desulfosarcina widdelii</name>
    <dbReference type="NCBI Taxonomy" id="947919"/>
    <lineage>
        <taxon>Bacteria</taxon>
        <taxon>Pseudomonadati</taxon>
        <taxon>Thermodesulfobacteriota</taxon>
        <taxon>Desulfobacteria</taxon>
        <taxon>Desulfobacterales</taxon>
        <taxon>Desulfosarcinaceae</taxon>
        <taxon>Desulfosarcina</taxon>
    </lineage>
</organism>
<dbReference type="EMBL" id="AP021875">
    <property type="protein sequence ID" value="BBO77040.1"/>
    <property type="molecule type" value="Genomic_DNA"/>
</dbReference>
<sequence length="200" mass="22320">MRMQNRQSFSFVLLFLMIFFLSWGCGGKEEPAKAPVVSKKIAVKSKDQAQKEGETVKTETSAKKPEKAMVGQEGQATTRIYDPKQRIDPFAPVFGTKKEDTESKERKRKKRIPQTPLERISLDQLKLVAIIRASTGNRALVEDAMGKGYIIRNGTYIGLNSGMVTQINANSVIVEEEVENLKGDFVLQSTEIKLQKPAGE</sequence>
<dbReference type="KEGG" id="dwd:DSCW_44570"/>
<dbReference type="RefSeq" id="WP_170302408.1">
    <property type="nucleotide sequence ID" value="NZ_AP021875.1"/>
</dbReference>
<protein>
    <recommendedName>
        <fullName evidence="4">Pilus assembly protein PilP</fullName>
    </recommendedName>
</protein>
<feature type="region of interest" description="Disordered" evidence="1">
    <location>
        <begin position="43"/>
        <end position="75"/>
    </location>
</feature>
<dbReference type="Pfam" id="PF04351">
    <property type="entry name" value="PilP"/>
    <property type="match status" value="1"/>
</dbReference>
<evidence type="ECO:0000313" key="2">
    <source>
        <dbReference type="EMBL" id="BBO77040.1"/>
    </source>
</evidence>
<evidence type="ECO:0008006" key="4">
    <source>
        <dbReference type="Google" id="ProtNLM"/>
    </source>
</evidence>
<reference evidence="2 3" key="1">
    <citation type="submission" date="2019-11" db="EMBL/GenBank/DDBJ databases">
        <title>Comparative genomics of hydrocarbon-degrading Desulfosarcina strains.</title>
        <authorList>
            <person name="Watanabe M."/>
            <person name="Kojima H."/>
            <person name="Fukui M."/>
        </authorList>
    </citation>
    <scope>NUCLEOTIDE SEQUENCE [LARGE SCALE GENOMIC DNA]</scope>
    <source>
        <strain evidence="2 3">PP31</strain>
    </source>
</reference>
<evidence type="ECO:0000256" key="1">
    <source>
        <dbReference type="SAM" id="MobiDB-lite"/>
    </source>
</evidence>
<dbReference type="InterPro" id="IPR007446">
    <property type="entry name" value="PilP"/>
</dbReference>
<name>A0A5K7Z8E7_9BACT</name>
<evidence type="ECO:0000313" key="3">
    <source>
        <dbReference type="Proteomes" id="UP000427769"/>
    </source>
</evidence>
<gene>
    <name evidence="2" type="ORF">DSCW_44570</name>
</gene>